<comment type="caution">
    <text evidence="1">The sequence shown here is derived from an EMBL/GenBank/DDBJ whole genome shotgun (WGS) entry which is preliminary data.</text>
</comment>
<dbReference type="EMBL" id="JAYRBN010000027">
    <property type="protein sequence ID" value="KAL2749228.1"/>
    <property type="molecule type" value="Genomic_DNA"/>
</dbReference>
<evidence type="ECO:0000313" key="1">
    <source>
        <dbReference type="EMBL" id="KAL2749228.1"/>
    </source>
</evidence>
<accession>A0ABD2CVR2</accession>
<organism evidence="1 2">
    <name type="scientific">Vespula maculifrons</name>
    <name type="common">Eastern yellow jacket</name>
    <name type="synonym">Wasp</name>
    <dbReference type="NCBI Taxonomy" id="7453"/>
    <lineage>
        <taxon>Eukaryota</taxon>
        <taxon>Metazoa</taxon>
        <taxon>Ecdysozoa</taxon>
        <taxon>Arthropoda</taxon>
        <taxon>Hexapoda</taxon>
        <taxon>Insecta</taxon>
        <taxon>Pterygota</taxon>
        <taxon>Neoptera</taxon>
        <taxon>Endopterygota</taxon>
        <taxon>Hymenoptera</taxon>
        <taxon>Apocrita</taxon>
        <taxon>Aculeata</taxon>
        <taxon>Vespoidea</taxon>
        <taxon>Vespidae</taxon>
        <taxon>Vespinae</taxon>
        <taxon>Vespula</taxon>
    </lineage>
</organism>
<proteinExistence type="predicted"/>
<keyword evidence="2" id="KW-1185">Reference proteome</keyword>
<dbReference type="Proteomes" id="UP001607303">
    <property type="component" value="Unassembled WGS sequence"/>
</dbReference>
<gene>
    <name evidence="1" type="ORF">V1477_002168</name>
</gene>
<dbReference type="AlphaFoldDB" id="A0ABD2CVR2"/>
<evidence type="ECO:0000313" key="2">
    <source>
        <dbReference type="Proteomes" id="UP001607303"/>
    </source>
</evidence>
<sequence>MEIKDIRDTTLRVSYRSYQNGRVNGRMCTFLLDTSSDVSLVSSKLVDRSLKRKRLHYPTEKILLSEEKVEYLVELGVFSEKLFLFLNTKNSEIGAIGNERMKQVQRGSRFKSSFAYSAGALVSDFQDCIAKEVPVKLELSLKLLGAGREVTIATSRSSQTRVGYVVGLISDFLWGENQQTDSALVDEDFAIGSKTSKYERFCRKVDKVLSVSTLELEILDEKKLSKTRLPRGVQNELKTKKPCWNEDAVNFVKNSTNRLGYSVKPNNYDRKKSLREFLAQLEVRFGENSVFVLRMNVRSVIGWDRSIVIYRLPMPVVLQPTMRKCLGGLSSEGKVKRRVLLSFIEISRLGPRIPKHEGSCGKAEEVLSMSTLEIFGRRPHLSGRQLWRRRIVLRARLEEFRDIVVNDIGLLIGKITIFADMIQKVRRLVVKIENLISTSAERILEYIHLREDSMSNNDLKCDSSED</sequence>
<protein>
    <submittedName>
        <fullName evidence="1">Multidrug resistance-associated protein lethal(2)03659 isoform X1</fullName>
    </submittedName>
</protein>
<reference evidence="1 2" key="1">
    <citation type="journal article" date="2024" name="Ann. Entomol. Soc. Am.">
        <title>Genomic analyses of the southern and eastern yellowjacket wasps (Hymenoptera: Vespidae) reveal evolutionary signatures of social life.</title>
        <authorList>
            <person name="Catto M.A."/>
            <person name="Caine P.B."/>
            <person name="Orr S.E."/>
            <person name="Hunt B.G."/>
            <person name="Goodisman M.A.D."/>
        </authorList>
    </citation>
    <scope>NUCLEOTIDE SEQUENCE [LARGE SCALE GENOMIC DNA]</scope>
    <source>
        <strain evidence="1">232</strain>
        <tissue evidence="1">Head and thorax</tissue>
    </source>
</reference>
<name>A0ABD2CVR2_VESMC</name>